<evidence type="ECO:0000259" key="2">
    <source>
        <dbReference type="Pfam" id="PF07985"/>
    </source>
</evidence>
<evidence type="ECO:0000313" key="4">
    <source>
        <dbReference type="Proteomes" id="UP000036947"/>
    </source>
</evidence>
<dbReference type="PANTHER" id="PTHR42080:SF1">
    <property type="entry name" value="SRR1-LIKE DOMAIN-CONTAINING PROTEIN"/>
    <property type="match status" value="1"/>
</dbReference>
<dbReference type="EMBL" id="LFRF01000008">
    <property type="protein sequence ID" value="KND91756.1"/>
    <property type="molecule type" value="Genomic_DNA"/>
</dbReference>
<organism evidence="3 4">
    <name type="scientific">Tolypocladium ophioglossoides (strain CBS 100239)</name>
    <name type="common">Snaketongue truffleclub</name>
    <name type="synonym">Elaphocordyceps ophioglossoides</name>
    <dbReference type="NCBI Taxonomy" id="1163406"/>
    <lineage>
        <taxon>Eukaryota</taxon>
        <taxon>Fungi</taxon>
        <taxon>Dikarya</taxon>
        <taxon>Ascomycota</taxon>
        <taxon>Pezizomycotina</taxon>
        <taxon>Sordariomycetes</taxon>
        <taxon>Hypocreomycetidae</taxon>
        <taxon>Hypocreales</taxon>
        <taxon>Ophiocordycipitaceae</taxon>
        <taxon>Tolypocladium</taxon>
    </lineage>
</organism>
<dbReference type="PANTHER" id="PTHR42080">
    <property type="entry name" value="SRR1 DOMAIN-CONTAINING PROTEIN"/>
    <property type="match status" value="1"/>
</dbReference>
<evidence type="ECO:0000313" key="3">
    <source>
        <dbReference type="EMBL" id="KND91756.1"/>
    </source>
</evidence>
<reference evidence="3 4" key="1">
    <citation type="journal article" date="2015" name="BMC Genomics">
        <title>The genome of the truffle-parasite Tolypocladium ophioglossoides and the evolution of antifungal peptaibiotics.</title>
        <authorList>
            <person name="Quandt C.A."/>
            <person name="Bushley K.E."/>
            <person name="Spatafora J.W."/>
        </authorList>
    </citation>
    <scope>NUCLEOTIDE SEQUENCE [LARGE SCALE GENOMIC DNA]</scope>
    <source>
        <strain evidence="3 4">CBS 100239</strain>
    </source>
</reference>
<dbReference type="Proteomes" id="UP000036947">
    <property type="component" value="Unassembled WGS sequence"/>
</dbReference>
<comment type="caution">
    <text evidence="3">The sequence shown here is derived from an EMBL/GenBank/DDBJ whole genome shotgun (WGS) entry which is preliminary data.</text>
</comment>
<proteinExistence type="predicted"/>
<protein>
    <recommendedName>
        <fullName evidence="2">SRR1-like domain-containing protein</fullName>
    </recommendedName>
</protein>
<dbReference type="OrthoDB" id="5318346at2759"/>
<feature type="region of interest" description="Disordered" evidence="1">
    <location>
        <begin position="1"/>
        <end position="20"/>
    </location>
</feature>
<dbReference type="Pfam" id="PF07985">
    <property type="entry name" value="SRR1"/>
    <property type="match status" value="1"/>
</dbReference>
<evidence type="ECO:0000256" key="1">
    <source>
        <dbReference type="SAM" id="MobiDB-lite"/>
    </source>
</evidence>
<dbReference type="InterPro" id="IPR012942">
    <property type="entry name" value="SRR1-like"/>
</dbReference>
<dbReference type="STRING" id="1163406.A0A0L0NCH2"/>
<keyword evidence="4" id="KW-1185">Reference proteome</keyword>
<feature type="domain" description="SRR1-like" evidence="2">
    <location>
        <begin position="49"/>
        <end position="210"/>
    </location>
</feature>
<name>A0A0L0NCH2_TOLOC</name>
<gene>
    <name evidence="3" type="ORF">TOPH_03898</name>
</gene>
<dbReference type="AlphaFoldDB" id="A0A0L0NCH2"/>
<sequence>MAPPSPASTPDDEWTFVQPKKTRRANALTASIPPPRTGPLRAVPDIAAEYRAAVCLGIGTFDPADGSGEARRRTYVQLIAFLVMVDELEKNAGGEKLPCFFQEPIFTASDRSFIASLGHRVVDSPAACERVDRSTLIFGVHLYRPVYALALKNGPPAVFVGTGWDVWDRVSLAEEPHDLASLKVMEQTYGKAAFPQDALGTAFSSTSVYWRRAASEEAVPAAASREGEAHAQDDLADKLASVSIT</sequence>
<accession>A0A0L0NCH2</accession>